<evidence type="ECO:0000256" key="2">
    <source>
        <dbReference type="SAM" id="SignalP"/>
    </source>
</evidence>
<dbReference type="SUPFAM" id="SSF53850">
    <property type="entry name" value="Periplasmic binding protein-like II"/>
    <property type="match status" value="1"/>
</dbReference>
<dbReference type="EMBL" id="WBVS01000011">
    <property type="protein sequence ID" value="KAB7786540.1"/>
    <property type="molecule type" value="Genomic_DNA"/>
</dbReference>
<feature type="domain" description="Solute-binding protein family 3/N-terminal" evidence="3">
    <location>
        <begin position="39"/>
        <end position="266"/>
    </location>
</feature>
<sequence length="272" mass="29173">MNALSTAKRVAGICLAAATVFGLTACGAAGSASGEQTTTVTIGVNNAYKPFDYLNENGDLDGYEIAVLKAVDDALPDYKFDYKPLDFQNIIVSLDSGKVDVASCVFTVNAERKQKYNLTEPYHLYLPAYIYVSNNSKASIKGIEDLAGKKVAATQGTDVANTLEEFNKKNPDKKIDLVYANWSGEQLATALESGAVDATYSDPVSFDLGQLKGKAKKVGEPIQESETSFLVGKKDTKLAKALDEGLKKISDDGTLSKLSQQYLGDDYTKSVA</sequence>
<reference evidence="4 5" key="1">
    <citation type="submission" date="2019-09" db="EMBL/GenBank/DDBJ databases">
        <title>Characterization of the phylogenetic diversity of two novel species belonging to the genus Bifidobacterium: Bifidobacterium cebidarum sp. nov. and Bifidobacterium leontopitheci sp. nov.</title>
        <authorList>
            <person name="Lugli G.A."/>
            <person name="Duranti S."/>
            <person name="Milani C."/>
            <person name="Turroni F."/>
            <person name="Ventura M."/>
        </authorList>
    </citation>
    <scope>NUCLEOTIDE SEQUENCE [LARGE SCALE GENOMIC DNA]</scope>
    <source>
        <strain evidence="4 5">LMG 31469</strain>
    </source>
</reference>
<keyword evidence="1 2" id="KW-0732">Signal</keyword>
<dbReference type="Proteomes" id="UP000468413">
    <property type="component" value="Unassembled WGS sequence"/>
</dbReference>
<evidence type="ECO:0000256" key="1">
    <source>
        <dbReference type="ARBA" id="ARBA00022729"/>
    </source>
</evidence>
<accession>A0A6I1G7J9</accession>
<dbReference type="SMART" id="SM00062">
    <property type="entry name" value="PBPb"/>
    <property type="match status" value="1"/>
</dbReference>
<dbReference type="InterPro" id="IPR001638">
    <property type="entry name" value="Solute-binding_3/MltF_N"/>
</dbReference>
<dbReference type="Pfam" id="PF00497">
    <property type="entry name" value="SBP_bac_3"/>
    <property type="match status" value="1"/>
</dbReference>
<feature type="signal peptide" evidence="2">
    <location>
        <begin position="1"/>
        <end position="25"/>
    </location>
</feature>
<dbReference type="PANTHER" id="PTHR35936">
    <property type="entry name" value="MEMBRANE-BOUND LYTIC MUREIN TRANSGLYCOSYLASE F"/>
    <property type="match status" value="1"/>
</dbReference>
<dbReference type="AlphaFoldDB" id="A0A6I1G7J9"/>
<dbReference type="Gene3D" id="3.40.190.10">
    <property type="entry name" value="Periplasmic binding protein-like II"/>
    <property type="match status" value="2"/>
</dbReference>
<evidence type="ECO:0000259" key="3">
    <source>
        <dbReference type="SMART" id="SM00062"/>
    </source>
</evidence>
<protein>
    <submittedName>
        <fullName evidence="4">L-cystine-binding protein TcyJ</fullName>
    </submittedName>
</protein>
<gene>
    <name evidence="4" type="ORF">F7D08_1721</name>
</gene>
<evidence type="ECO:0000313" key="5">
    <source>
        <dbReference type="Proteomes" id="UP000468413"/>
    </source>
</evidence>
<organism evidence="4 5">
    <name type="scientific">Bifidobacterium cebidarum</name>
    <dbReference type="NCBI Taxonomy" id="2650773"/>
    <lineage>
        <taxon>Bacteria</taxon>
        <taxon>Bacillati</taxon>
        <taxon>Actinomycetota</taxon>
        <taxon>Actinomycetes</taxon>
        <taxon>Bifidobacteriales</taxon>
        <taxon>Bifidobacteriaceae</taxon>
        <taxon>Bifidobacterium</taxon>
    </lineage>
</organism>
<comment type="caution">
    <text evidence="4">The sequence shown here is derived from an EMBL/GenBank/DDBJ whole genome shotgun (WGS) entry which is preliminary data.</text>
</comment>
<name>A0A6I1G7J9_9BIFI</name>
<dbReference type="PANTHER" id="PTHR35936:SF18">
    <property type="entry name" value="L-CYSTINE-BINDING PROTEIN TCYJ"/>
    <property type="match status" value="1"/>
</dbReference>
<keyword evidence="5" id="KW-1185">Reference proteome</keyword>
<feature type="chain" id="PRO_5038625356" evidence="2">
    <location>
        <begin position="26"/>
        <end position="272"/>
    </location>
</feature>
<proteinExistence type="predicted"/>
<evidence type="ECO:0000313" key="4">
    <source>
        <dbReference type="EMBL" id="KAB7786540.1"/>
    </source>
</evidence>
<dbReference type="RefSeq" id="WP_193316280.1">
    <property type="nucleotide sequence ID" value="NZ_WBVS01000011.1"/>
</dbReference>